<sequence>MHLNTLDCVPNETFMLPASLMYVAGSVLKQRIPPFPAGCHKFAGKKKFRCRDSNPEFPDEERLVSH</sequence>
<proteinExistence type="predicted"/>
<accession>A0AAV2C9J5</accession>
<dbReference type="EMBL" id="OZ034813">
    <property type="protein sequence ID" value="CAL1352841.1"/>
    <property type="molecule type" value="Genomic_DNA"/>
</dbReference>
<reference evidence="1 2" key="1">
    <citation type="submission" date="2024-04" db="EMBL/GenBank/DDBJ databases">
        <authorList>
            <person name="Fracassetti M."/>
        </authorList>
    </citation>
    <scope>NUCLEOTIDE SEQUENCE [LARGE SCALE GENOMIC DNA]</scope>
</reference>
<evidence type="ECO:0000313" key="1">
    <source>
        <dbReference type="EMBL" id="CAL1352841.1"/>
    </source>
</evidence>
<keyword evidence="2" id="KW-1185">Reference proteome</keyword>
<name>A0AAV2C9J5_9ROSI</name>
<protein>
    <submittedName>
        <fullName evidence="1">Uncharacterized protein</fullName>
    </submittedName>
</protein>
<organism evidence="1 2">
    <name type="scientific">Linum trigynum</name>
    <dbReference type="NCBI Taxonomy" id="586398"/>
    <lineage>
        <taxon>Eukaryota</taxon>
        <taxon>Viridiplantae</taxon>
        <taxon>Streptophyta</taxon>
        <taxon>Embryophyta</taxon>
        <taxon>Tracheophyta</taxon>
        <taxon>Spermatophyta</taxon>
        <taxon>Magnoliopsida</taxon>
        <taxon>eudicotyledons</taxon>
        <taxon>Gunneridae</taxon>
        <taxon>Pentapetalae</taxon>
        <taxon>rosids</taxon>
        <taxon>fabids</taxon>
        <taxon>Malpighiales</taxon>
        <taxon>Linaceae</taxon>
        <taxon>Linum</taxon>
    </lineage>
</organism>
<evidence type="ECO:0000313" key="2">
    <source>
        <dbReference type="Proteomes" id="UP001497516"/>
    </source>
</evidence>
<dbReference type="AlphaFoldDB" id="A0AAV2C9J5"/>
<dbReference type="Proteomes" id="UP001497516">
    <property type="component" value="Chromosome 1"/>
</dbReference>
<gene>
    <name evidence="1" type="ORF">LTRI10_LOCUS778</name>
</gene>